<dbReference type="PANTHER" id="PTHR30097:SF4">
    <property type="entry name" value="SLR6042 PROTEIN"/>
    <property type="match status" value="1"/>
</dbReference>
<proteinExistence type="inferred from homology"/>
<dbReference type="GO" id="GO:0060003">
    <property type="term" value="P:copper ion export"/>
    <property type="evidence" value="ECO:0007669"/>
    <property type="project" value="TreeGrafter"/>
</dbReference>
<dbReference type="GO" id="GO:0022857">
    <property type="term" value="F:transmembrane transporter activity"/>
    <property type="evidence" value="ECO:0007669"/>
    <property type="project" value="InterPro"/>
</dbReference>
<feature type="domain" description="CzcB-like C-terminal circularly permuted SH3-like" evidence="7">
    <location>
        <begin position="330"/>
        <end position="390"/>
    </location>
</feature>
<evidence type="ECO:0000313" key="9">
    <source>
        <dbReference type="Proteomes" id="UP000197446"/>
    </source>
</evidence>
<dbReference type="GO" id="GO:0016020">
    <property type="term" value="C:membrane"/>
    <property type="evidence" value="ECO:0007669"/>
    <property type="project" value="InterPro"/>
</dbReference>
<dbReference type="Pfam" id="PF25954">
    <property type="entry name" value="Beta-barrel_RND_2"/>
    <property type="match status" value="1"/>
</dbReference>
<evidence type="ECO:0000259" key="6">
    <source>
        <dbReference type="Pfam" id="PF25973"/>
    </source>
</evidence>
<evidence type="ECO:0000259" key="7">
    <source>
        <dbReference type="Pfam" id="PF25975"/>
    </source>
</evidence>
<dbReference type="InterPro" id="IPR051909">
    <property type="entry name" value="MFP_Cation_Efflux"/>
</dbReference>
<keyword evidence="2" id="KW-0813">Transport</keyword>
<dbReference type="PANTHER" id="PTHR30097">
    <property type="entry name" value="CATION EFFLUX SYSTEM PROTEIN CUSB"/>
    <property type="match status" value="1"/>
</dbReference>
<feature type="domain" description="CzcB-like barrel-sandwich hybrid" evidence="6">
    <location>
        <begin position="103"/>
        <end position="245"/>
    </location>
</feature>
<dbReference type="InterPro" id="IPR006143">
    <property type="entry name" value="RND_pump_MFP"/>
</dbReference>
<evidence type="ECO:0000259" key="5">
    <source>
        <dbReference type="Pfam" id="PF25954"/>
    </source>
</evidence>
<comment type="caution">
    <text evidence="8">The sequence shown here is derived from an EMBL/GenBank/DDBJ whole genome shotgun (WGS) entry which is preliminary data.</text>
</comment>
<evidence type="ECO:0000259" key="4">
    <source>
        <dbReference type="Pfam" id="PF25893"/>
    </source>
</evidence>
<dbReference type="OrthoDB" id="9768185at2"/>
<dbReference type="Gene3D" id="2.40.50.100">
    <property type="match status" value="1"/>
</dbReference>
<dbReference type="InterPro" id="IPR058792">
    <property type="entry name" value="Beta-barrel_RND_2"/>
</dbReference>
<dbReference type="GO" id="GO:0015679">
    <property type="term" value="P:plasma membrane copper ion transport"/>
    <property type="evidence" value="ECO:0007669"/>
    <property type="project" value="TreeGrafter"/>
</dbReference>
<keyword evidence="3" id="KW-0170">Cobalt</keyword>
<dbReference type="InterPro" id="IPR058647">
    <property type="entry name" value="BSH_CzcB-like"/>
</dbReference>
<dbReference type="GO" id="GO:0030288">
    <property type="term" value="C:outer membrane-bounded periplasmic space"/>
    <property type="evidence" value="ECO:0007669"/>
    <property type="project" value="TreeGrafter"/>
</dbReference>
<comment type="similarity">
    <text evidence="1">Belongs to the membrane fusion protein (MFP) (TC 8.A.1) family.</text>
</comment>
<evidence type="ECO:0000256" key="2">
    <source>
        <dbReference type="ARBA" id="ARBA00022448"/>
    </source>
</evidence>
<name>A0A254N8A4_9BURK</name>
<dbReference type="Proteomes" id="UP000197446">
    <property type="component" value="Unassembled WGS sequence"/>
</dbReference>
<dbReference type="InterPro" id="IPR058648">
    <property type="entry name" value="HH_CzcB-like"/>
</dbReference>
<feature type="domain" description="CzcB-like alpha-helical hairpin" evidence="4">
    <location>
        <begin position="139"/>
        <end position="198"/>
    </location>
</feature>
<accession>A0A254N8A4</accession>
<dbReference type="GO" id="GO:0046914">
    <property type="term" value="F:transition metal ion binding"/>
    <property type="evidence" value="ECO:0007669"/>
    <property type="project" value="TreeGrafter"/>
</dbReference>
<dbReference type="Pfam" id="PF25975">
    <property type="entry name" value="CzcB_C"/>
    <property type="match status" value="1"/>
</dbReference>
<feature type="domain" description="CusB-like beta-barrel" evidence="5">
    <location>
        <begin position="248"/>
        <end position="324"/>
    </location>
</feature>
<dbReference type="RefSeq" id="WP_088483267.1">
    <property type="nucleotide sequence ID" value="NZ_NISI01000003.1"/>
</dbReference>
<dbReference type="Pfam" id="PF25973">
    <property type="entry name" value="BSH_CzcB"/>
    <property type="match status" value="1"/>
</dbReference>
<dbReference type="FunFam" id="2.40.420.20:FF:000006">
    <property type="entry name" value="RND family efflux transporter MFP subunit"/>
    <property type="match status" value="1"/>
</dbReference>
<reference evidence="8 9" key="1">
    <citation type="journal article" date="2007" name="Int. J. Syst. Evol. Microbiol.">
        <title>Description of Pelomonas aquatica sp. nov. and Pelomonas puraquae sp. nov., isolated from industrial and haemodialysis water.</title>
        <authorList>
            <person name="Gomila M."/>
            <person name="Bowien B."/>
            <person name="Falsen E."/>
            <person name="Moore E.R."/>
            <person name="Lalucat J."/>
        </authorList>
    </citation>
    <scope>NUCLEOTIDE SEQUENCE [LARGE SCALE GENOMIC DNA]</scope>
    <source>
        <strain evidence="8 9">CCUG 52769</strain>
    </source>
</reference>
<dbReference type="EMBL" id="NISI01000003">
    <property type="protein sequence ID" value="OWR04246.1"/>
    <property type="molecule type" value="Genomic_DNA"/>
</dbReference>
<dbReference type="NCBIfam" id="TIGR01730">
    <property type="entry name" value="RND_mfp"/>
    <property type="match status" value="1"/>
</dbReference>
<dbReference type="Gene3D" id="2.40.30.170">
    <property type="match status" value="1"/>
</dbReference>
<gene>
    <name evidence="8" type="ORF">CDO81_11100</name>
</gene>
<dbReference type="Gene3D" id="2.40.420.20">
    <property type="match status" value="1"/>
</dbReference>
<dbReference type="SUPFAM" id="SSF111369">
    <property type="entry name" value="HlyD-like secretion proteins"/>
    <property type="match status" value="1"/>
</dbReference>
<sequence length="402" mass="42668">MNTKISIAAVIAAGLLLGAFILRGHKPGEAAHGDDHDHAAEAPAAAASATATTTATVAAPRTRFSDEQLRHNGVLLATAGPARLQGQLQLLGEVALNQDRHLSLTARLAGRVEAVHASAGDRVQRGQLLAVISSPALADQRAELLAARQRLALAQATHEREKRLWEERISAEQDYLAARQAWQEADITAQAAQQKLAALGAAPATDAQGLARLEIRAPIAGAIVDRKITVGDVMQADAPAFQLADLSTVWVELAVPARELPHLQEGMTARVRASAFEAEADARLAYIGSLIGAQSRSAVARLVLPNPRGLWRPGLPVTVALRAEPANVPVAVPLEALQTLDDAPVVFVRQGQTFEARRVETGRRDDRQVEILTGLRAGERFAARNSFVVKADLGKAAAEHAH</sequence>
<keyword evidence="9" id="KW-1185">Reference proteome</keyword>
<evidence type="ECO:0000256" key="3">
    <source>
        <dbReference type="ARBA" id="ARBA00023285"/>
    </source>
</evidence>
<evidence type="ECO:0000256" key="1">
    <source>
        <dbReference type="ARBA" id="ARBA00009477"/>
    </source>
</evidence>
<dbReference type="AlphaFoldDB" id="A0A254N8A4"/>
<dbReference type="Pfam" id="PF25893">
    <property type="entry name" value="HH_CzcB"/>
    <property type="match status" value="1"/>
</dbReference>
<evidence type="ECO:0000313" key="8">
    <source>
        <dbReference type="EMBL" id="OWR04246.1"/>
    </source>
</evidence>
<protein>
    <submittedName>
        <fullName evidence="8">Efflux transporter periplasmic adaptor subunit</fullName>
    </submittedName>
</protein>
<organism evidence="8 9">
    <name type="scientific">Roseateles puraquae</name>
    <dbReference type="NCBI Taxonomy" id="431059"/>
    <lineage>
        <taxon>Bacteria</taxon>
        <taxon>Pseudomonadati</taxon>
        <taxon>Pseudomonadota</taxon>
        <taxon>Betaproteobacteria</taxon>
        <taxon>Burkholderiales</taxon>
        <taxon>Sphaerotilaceae</taxon>
        <taxon>Roseateles</taxon>
    </lineage>
</organism>
<dbReference type="InterPro" id="IPR058649">
    <property type="entry name" value="CzcB_C"/>
</dbReference>